<dbReference type="Pfam" id="PF13480">
    <property type="entry name" value="Acetyltransf_6"/>
    <property type="match status" value="1"/>
</dbReference>
<dbReference type="InterPro" id="IPR016181">
    <property type="entry name" value="Acyl_CoA_acyltransferase"/>
</dbReference>
<organism evidence="2 3">
    <name type="scientific">Phenylobacterium haematophilum</name>
    <dbReference type="NCBI Taxonomy" id="98513"/>
    <lineage>
        <taxon>Bacteria</taxon>
        <taxon>Pseudomonadati</taxon>
        <taxon>Pseudomonadota</taxon>
        <taxon>Alphaproteobacteria</taxon>
        <taxon>Caulobacterales</taxon>
        <taxon>Caulobacteraceae</taxon>
        <taxon>Phenylobacterium</taxon>
    </lineage>
</organism>
<dbReference type="SUPFAM" id="SSF55729">
    <property type="entry name" value="Acyl-CoA N-acyltransferases (Nat)"/>
    <property type="match status" value="1"/>
</dbReference>
<evidence type="ECO:0000313" key="3">
    <source>
        <dbReference type="Proteomes" id="UP000530564"/>
    </source>
</evidence>
<dbReference type="EMBL" id="JACIDK010000004">
    <property type="protein sequence ID" value="MBB3892135.1"/>
    <property type="molecule type" value="Genomic_DNA"/>
</dbReference>
<reference evidence="2 3" key="1">
    <citation type="submission" date="2020-08" db="EMBL/GenBank/DDBJ databases">
        <title>Genomic Encyclopedia of Type Strains, Phase IV (KMG-IV): sequencing the most valuable type-strain genomes for metagenomic binning, comparative biology and taxonomic classification.</title>
        <authorList>
            <person name="Goeker M."/>
        </authorList>
    </citation>
    <scope>NUCLEOTIDE SEQUENCE [LARGE SCALE GENOMIC DNA]</scope>
    <source>
        <strain evidence="2 3">DSM 21793</strain>
    </source>
</reference>
<keyword evidence="3" id="KW-1185">Reference proteome</keyword>
<protein>
    <submittedName>
        <fullName evidence="2">CelD/BcsL family acetyltransferase involved in cellulose biosynthesis</fullName>
    </submittedName>
</protein>
<evidence type="ECO:0000259" key="1">
    <source>
        <dbReference type="Pfam" id="PF13480"/>
    </source>
</evidence>
<accession>A0A839ZZT7</accession>
<sequence length="384" mass="41909">MFEMLRLEVLRPSELSDADIGAWRALCAARPHFRNPLLGPDFAIAVGAVRDDARVAVWREGETAIGFLAYHHRPGGMARPIGAPLSDYHGLVADRPLDVRQDLAEFGLSAFRFTGLVDPDGDFAPAVAGTNEAYVIELDRSAEAYLETLRAASAKRFKNYRRLDGKLDREVGALTLRAPDHDRTAFDQLLAWKREQLLRTGAHDFLAPDWTRDLLASFLDMREGHFQGLMINLYCGDKLLAGHIGVRVGEVYHPWIASTDPEMGAWSPGQLFLLRAIAAMPGLGLKTYDLGPGHDHYKRPYALKTKQIGEGLMAAAGPRGRAADASERAWTLAGAHRNGPVGRLRRRLDMIATTELSFSGRAKGLAGAIAARALRPGASSAEAA</sequence>
<dbReference type="Proteomes" id="UP000530564">
    <property type="component" value="Unassembled WGS sequence"/>
</dbReference>
<name>A0A839ZZT7_9CAUL</name>
<gene>
    <name evidence="2" type="ORF">GGQ61_002868</name>
</gene>
<keyword evidence="2" id="KW-0808">Transferase</keyword>
<dbReference type="GO" id="GO:0016740">
    <property type="term" value="F:transferase activity"/>
    <property type="evidence" value="ECO:0007669"/>
    <property type="project" value="UniProtKB-KW"/>
</dbReference>
<evidence type="ECO:0000313" key="2">
    <source>
        <dbReference type="EMBL" id="MBB3892135.1"/>
    </source>
</evidence>
<proteinExistence type="predicted"/>
<dbReference type="InterPro" id="IPR038740">
    <property type="entry name" value="BioF2-like_GNAT_dom"/>
</dbReference>
<feature type="domain" description="BioF2-like acetyltransferase" evidence="1">
    <location>
        <begin position="155"/>
        <end position="299"/>
    </location>
</feature>
<dbReference type="AlphaFoldDB" id="A0A839ZZT7"/>
<comment type="caution">
    <text evidence="2">The sequence shown here is derived from an EMBL/GenBank/DDBJ whole genome shotgun (WGS) entry which is preliminary data.</text>
</comment>